<comment type="caution">
    <text evidence="2">The sequence shown here is derived from an EMBL/GenBank/DDBJ whole genome shotgun (WGS) entry which is preliminary data.</text>
</comment>
<proteinExistence type="predicted"/>
<organism evidence="2 3">
    <name type="scientific">Rhynocoris fuscipes</name>
    <dbReference type="NCBI Taxonomy" id="488301"/>
    <lineage>
        <taxon>Eukaryota</taxon>
        <taxon>Metazoa</taxon>
        <taxon>Ecdysozoa</taxon>
        <taxon>Arthropoda</taxon>
        <taxon>Hexapoda</taxon>
        <taxon>Insecta</taxon>
        <taxon>Pterygota</taxon>
        <taxon>Neoptera</taxon>
        <taxon>Paraneoptera</taxon>
        <taxon>Hemiptera</taxon>
        <taxon>Heteroptera</taxon>
        <taxon>Panheteroptera</taxon>
        <taxon>Cimicomorpha</taxon>
        <taxon>Reduviidae</taxon>
        <taxon>Harpactorinae</taxon>
        <taxon>Harpactorini</taxon>
        <taxon>Rhynocoris</taxon>
    </lineage>
</organism>
<dbReference type="PANTHER" id="PTHR14939">
    <property type="entry name" value="F-BOX ONLY PROTEIN 22"/>
    <property type="match status" value="1"/>
</dbReference>
<evidence type="ECO:0000259" key="1">
    <source>
        <dbReference type="Pfam" id="PF12937"/>
    </source>
</evidence>
<sequence>MSESGSYVLNEYFIVKLIFSYLPSKDLISASKVCRNWKDIASRLLSEYADIQSYVFNNNEIVPSFNDKLSPNIILDFSGYRSSISNSKTGKRLLDLLHETYYLDDALIYNIQADHNIFSWEFGEKSVIGLRNCPRKDPSHLLMLFGDLPGVNIDCFQEFEKRIVKADGSLANLEEISKSKGIILFSGPRSSSSDQAQLFVDEVIEICQSRKQFNFKLAGGISRNILRIESTNRKTELLGVTFNGENIVSVDADVHISNSVVLEDFMKSFSKRVGELPEGCIRIAFAFICINRYNSHRDLNLFKKSFPGIPIYGFYSYGEYYLNGIPDGSKKMKCEFGSAGFDNERFLYTDSSSFLIVTYKKAKATFS</sequence>
<gene>
    <name evidence="2" type="ORF">O3M35_001598</name>
</gene>
<protein>
    <recommendedName>
        <fullName evidence="1">F-box domain-containing protein</fullName>
    </recommendedName>
</protein>
<dbReference type="Pfam" id="PF12937">
    <property type="entry name" value="F-box-like"/>
    <property type="match status" value="1"/>
</dbReference>
<evidence type="ECO:0000313" key="2">
    <source>
        <dbReference type="EMBL" id="KAK9500314.1"/>
    </source>
</evidence>
<dbReference type="InterPro" id="IPR001810">
    <property type="entry name" value="F-box_dom"/>
</dbReference>
<reference evidence="2 3" key="1">
    <citation type="submission" date="2022-12" db="EMBL/GenBank/DDBJ databases">
        <title>Chromosome-level genome assembly of true bugs.</title>
        <authorList>
            <person name="Ma L."/>
            <person name="Li H."/>
        </authorList>
    </citation>
    <scope>NUCLEOTIDE SEQUENCE [LARGE SCALE GENOMIC DNA]</scope>
    <source>
        <strain evidence="2">Lab_2022b</strain>
    </source>
</reference>
<dbReference type="SUPFAM" id="SSF81383">
    <property type="entry name" value="F-box domain"/>
    <property type="match status" value="1"/>
</dbReference>
<dbReference type="GO" id="GO:0032436">
    <property type="term" value="P:positive regulation of proteasomal ubiquitin-dependent protein catabolic process"/>
    <property type="evidence" value="ECO:0007669"/>
    <property type="project" value="TreeGrafter"/>
</dbReference>
<feature type="domain" description="F-box" evidence="1">
    <location>
        <begin position="17"/>
        <end position="43"/>
    </location>
</feature>
<accession>A0AAW1CP15</accession>
<dbReference type="GO" id="GO:0000209">
    <property type="term" value="P:protein polyubiquitination"/>
    <property type="evidence" value="ECO:0007669"/>
    <property type="project" value="TreeGrafter"/>
</dbReference>
<evidence type="ECO:0000313" key="3">
    <source>
        <dbReference type="Proteomes" id="UP001461498"/>
    </source>
</evidence>
<dbReference type="Proteomes" id="UP001461498">
    <property type="component" value="Unassembled WGS sequence"/>
</dbReference>
<dbReference type="EMBL" id="JAPXFL010000010">
    <property type="protein sequence ID" value="KAK9500314.1"/>
    <property type="molecule type" value="Genomic_DNA"/>
</dbReference>
<keyword evidence="3" id="KW-1185">Reference proteome</keyword>
<name>A0AAW1CP15_9HEMI</name>
<dbReference type="Gene3D" id="1.20.1280.50">
    <property type="match status" value="1"/>
</dbReference>
<dbReference type="InterPro" id="IPR036047">
    <property type="entry name" value="F-box-like_dom_sf"/>
</dbReference>
<dbReference type="PANTHER" id="PTHR14939:SF5">
    <property type="entry name" value="F-BOX ONLY PROTEIN 22"/>
    <property type="match status" value="1"/>
</dbReference>
<dbReference type="AlphaFoldDB" id="A0AAW1CP15"/>